<feature type="domain" description="NmrA-like" evidence="3">
    <location>
        <begin position="3"/>
        <end position="241"/>
    </location>
</feature>
<keyword evidence="1" id="KW-0521">NADP</keyword>
<dbReference type="InterPro" id="IPR036291">
    <property type="entry name" value="NAD(P)-bd_dom_sf"/>
</dbReference>
<dbReference type="AlphaFoldDB" id="A0A8H7XZV9"/>
<gene>
    <name evidence="4" type="ORF">JR316_004401</name>
</gene>
<name>A0A8H7XZV9_PSICU</name>
<reference evidence="4" key="1">
    <citation type="submission" date="2021-02" db="EMBL/GenBank/DDBJ databases">
        <title>Psilocybe cubensis genome.</title>
        <authorList>
            <person name="Mckernan K.J."/>
            <person name="Crawford S."/>
            <person name="Trippe A."/>
            <person name="Kane L.T."/>
            <person name="Mclaughlin S."/>
        </authorList>
    </citation>
    <scope>NUCLEOTIDE SEQUENCE [LARGE SCALE GENOMIC DNA]</scope>
    <source>
        <strain evidence="4">MGC-MH-2018</strain>
    </source>
</reference>
<evidence type="ECO:0000259" key="3">
    <source>
        <dbReference type="Pfam" id="PF05368"/>
    </source>
</evidence>
<dbReference type="Gene3D" id="3.90.25.10">
    <property type="entry name" value="UDP-galactose 4-epimerase, domain 1"/>
    <property type="match status" value="1"/>
</dbReference>
<dbReference type="InterPro" id="IPR008030">
    <property type="entry name" value="NmrA-like"/>
</dbReference>
<protein>
    <recommendedName>
        <fullName evidence="3">NmrA-like domain-containing protein</fullName>
    </recommendedName>
</protein>
<evidence type="ECO:0000313" key="4">
    <source>
        <dbReference type="EMBL" id="KAG5170018.1"/>
    </source>
</evidence>
<evidence type="ECO:0000256" key="1">
    <source>
        <dbReference type="ARBA" id="ARBA00022857"/>
    </source>
</evidence>
<comment type="caution">
    <text evidence="4">The sequence shown here is derived from an EMBL/GenBank/DDBJ whole genome shotgun (WGS) entry which is preliminary data.</text>
</comment>
<evidence type="ECO:0000256" key="2">
    <source>
        <dbReference type="ARBA" id="ARBA00023002"/>
    </source>
</evidence>
<dbReference type="PANTHER" id="PTHR47706">
    <property type="entry name" value="NMRA-LIKE FAMILY PROTEIN"/>
    <property type="match status" value="1"/>
</dbReference>
<organism evidence="4">
    <name type="scientific">Psilocybe cubensis</name>
    <name type="common">Psychedelic mushroom</name>
    <name type="synonym">Stropharia cubensis</name>
    <dbReference type="NCBI Taxonomy" id="181762"/>
    <lineage>
        <taxon>Eukaryota</taxon>
        <taxon>Fungi</taxon>
        <taxon>Dikarya</taxon>
        <taxon>Basidiomycota</taxon>
        <taxon>Agaricomycotina</taxon>
        <taxon>Agaricomycetes</taxon>
        <taxon>Agaricomycetidae</taxon>
        <taxon>Agaricales</taxon>
        <taxon>Agaricineae</taxon>
        <taxon>Strophariaceae</taxon>
        <taxon>Psilocybe</taxon>
    </lineage>
</organism>
<dbReference type="SUPFAM" id="SSF51735">
    <property type="entry name" value="NAD(P)-binding Rossmann-fold domains"/>
    <property type="match status" value="1"/>
</dbReference>
<dbReference type="OrthoDB" id="9974981at2759"/>
<dbReference type="PANTHER" id="PTHR47706:SF9">
    <property type="entry name" value="NMRA-LIKE DOMAIN-CONTAINING PROTEIN-RELATED"/>
    <property type="match status" value="1"/>
</dbReference>
<keyword evidence="2" id="KW-0560">Oxidoreductase</keyword>
<proteinExistence type="predicted"/>
<dbReference type="Pfam" id="PF05368">
    <property type="entry name" value="NmrA"/>
    <property type="match status" value="1"/>
</dbReference>
<dbReference type="EMBL" id="JAFIQS010000004">
    <property type="protein sequence ID" value="KAG5170018.1"/>
    <property type="molecule type" value="Genomic_DNA"/>
</dbReference>
<dbReference type="InterPro" id="IPR051609">
    <property type="entry name" value="NmrA/Isoflavone_reductase-like"/>
</dbReference>
<accession>A0A8H7XZV9</accession>
<sequence length="299" mass="32731">MPSSVLLLGATGGIGALIAGQLSSHRHQFDRVAFLTAIADAGPEKEAKYKAVPLPRIVGALDDPASYNGFDIVVSSVNDLEGAQIRYIDAAFAGGIKHFYPAEFGMDLTRPEIQEESFFARKLNIRKHLEHVVSQDPSRGFTYILVGMWSNWMLDFNIFGLSDDKKSATFVGAPDTLLTTTHAEDVASVTVLSLLPSHLKSLSERRHIRLAGSTLTISQYYSVLSKVLGHDINVQYVSKEASYSEAEDPKEKSNHLAIILASLKRTLGFGGSVLEGVDNDSYPEITVKSWEEVVKARFS</sequence>
<dbReference type="GO" id="GO:0016491">
    <property type="term" value="F:oxidoreductase activity"/>
    <property type="evidence" value="ECO:0007669"/>
    <property type="project" value="UniProtKB-KW"/>
</dbReference>
<dbReference type="Gene3D" id="3.40.50.720">
    <property type="entry name" value="NAD(P)-binding Rossmann-like Domain"/>
    <property type="match status" value="1"/>
</dbReference>